<comment type="caution">
    <text evidence="1">The sequence shown here is derived from an EMBL/GenBank/DDBJ whole genome shotgun (WGS) entry which is preliminary data.</text>
</comment>
<proteinExistence type="predicted"/>
<gene>
    <name evidence="1" type="ORF">TGMAS_313930B</name>
</gene>
<accession>A0A086QYP3</accession>
<feature type="non-terminal residue" evidence="1">
    <location>
        <position position="1"/>
    </location>
</feature>
<dbReference type="VEuPathDB" id="ToxoDB:TGMAS_313930B"/>
<dbReference type="EMBL" id="AEXC02000189">
    <property type="protein sequence ID" value="KFH17725.1"/>
    <property type="molecule type" value="Genomic_DNA"/>
</dbReference>
<keyword evidence="1" id="KW-0472">Membrane</keyword>
<protein>
    <submittedName>
        <fullName evidence="1">Transmembrane protein</fullName>
    </submittedName>
</protein>
<keyword evidence="1" id="KW-0812">Transmembrane</keyword>
<name>A0A086QYP3_TOXGO</name>
<evidence type="ECO:0000313" key="1">
    <source>
        <dbReference type="EMBL" id="KFH17725.1"/>
    </source>
</evidence>
<dbReference type="AlphaFoldDB" id="A0A086QYP3"/>
<sequence length="32" mass="3528">TGDLLGFGDRRTPLPEVEMQEVHSCAGNTHFL</sequence>
<dbReference type="Proteomes" id="UP000028821">
    <property type="component" value="Unassembled WGS sequence"/>
</dbReference>
<reference evidence="1 2" key="1">
    <citation type="submission" date="2014-04" db="EMBL/GenBank/DDBJ databases">
        <authorList>
            <person name="Sibley D."/>
            <person name="Venepally P."/>
            <person name="Karamycheva S."/>
            <person name="Hadjithomas M."/>
            <person name="Khan A."/>
            <person name="Brunk B."/>
            <person name="Roos D."/>
            <person name="Caler E."/>
            <person name="Lorenzi H."/>
        </authorList>
    </citation>
    <scope>NUCLEOTIDE SEQUENCE [LARGE SCALE GENOMIC DNA]</scope>
    <source>
        <strain evidence="1 2">MAS</strain>
    </source>
</reference>
<evidence type="ECO:0000313" key="2">
    <source>
        <dbReference type="Proteomes" id="UP000028821"/>
    </source>
</evidence>
<organism evidence="1 2">
    <name type="scientific">Toxoplasma gondii MAS</name>
    <dbReference type="NCBI Taxonomy" id="943118"/>
    <lineage>
        <taxon>Eukaryota</taxon>
        <taxon>Sar</taxon>
        <taxon>Alveolata</taxon>
        <taxon>Apicomplexa</taxon>
        <taxon>Conoidasida</taxon>
        <taxon>Coccidia</taxon>
        <taxon>Eucoccidiorida</taxon>
        <taxon>Eimeriorina</taxon>
        <taxon>Sarcocystidae</taxon>
        <taxon>Toxoplasma</taxon>
    </lineage>
</organism>